<dbReference type="EMBL" id="CP016076">
    <property type="protein sequence ID" value="APU17744.1"/>
    <property type="molecule type" value="Genomic_DNA"/>
</dbReference>
<feature type="compositionally biased region" description="Low complexity" evidence="1">
    <location>
        <begin position="52"/>
        <end position="71"/>
    </location>
</feature>
<reference evidence="4" key="1">
    <citation type="submission" date="2016-06" db="EMBL/GenBank/DDBJ databases">
        <title>Complete genome sequence of Actinoalloteichus fjordicus DSM 46855 (=ADI127-17), type strain of the new species Actinoalloteichus fjordicus.</title>
        <authorList>
            <person name="Ruckert C."/>
            <person name="Nouioui I."/>
            <person name="Willmese J."/>
            <person name="van Wezel G."/>
            <person name="Klenk H.-P."/>
            <person name="Kalinowski J."/>
            <person name="Zotchev S.B."/>
        </authorList>
    </citation>
    <scope>NUCLEOTIDE SEQUENCE [LARGE SCALE GENOMIC DNA]</scope>
    <source>
        <strain evidence="4">ADI127-7</strain>
    </source>
</reference>
<evidence type="ECO:0000256" key="2">
    <source>
        <dbReference type="SAM" id="Phobius"/>
    </source>
</evidence>
<feature type="compositionally biased region" description="Low complexity" evidence="1">
    <location>
        <begin position="91"/>
        <end position="106"/>
    </location>
</feature>
<dbReference type="Proteomes" id="UP000185511">
    <property type="component" value="Chromosome"/>
</dbReference>
<evidence type="ECO:0000313" key="4">
    <source>
        <dbReference type="Proteomes" id="UP000185511"/>
    </source>
</evidence>
<sequence length="510" mass="51027">MLRTATEHGGRRRLCRIGVRLAVVAGMIAAVWLVGSASIGTAEASDRSGDLGRSAGNASAGANAGIAPRAGQPDEPRPAASANDLNPSDTALAAARPVEASAAAESPSPPESWNQTSVSPRPADQEDRRVRETPTPTTASPTAETTTAASAIAAAPETSEATAGTASVRSPAATSETAPTPGTETGTGMTTGTAPAGTASAAVQDTEAAPTEHDAEDASQAVLPAASQAAHTEEAAELPHDQPGLPGHADRIAAICCSLADVDLGDQEIDASGEVVAPVRGGLVEAPFKQISSAGPGLLPDLVGRPDMQQTAPLLPEPVLDVPALLIPTPFVPTPLVPTPLVPTPLVATPFIPTPPQAAPDDSPRPPGPAVGHDERDDQNQETDRAAGSAGTVAGRSAEKAAAALLDSTTGHDDRAVASAPAPGAASTIAPPSTSAQESGPLRRWSEQPALNPAALSSASIGTDHGPQRSLQGVLTCQANLPEPTLSSVPEDEVGCPTGDLSRRPAPTPD</sequence>
<feature type="compositionally biased region" description="Low complexity" evidence="1">
    <location>
        <begin position="417"/>
        <end position="436"/>
    </location>
</feature>
<feature type="compositionally biased region" description="Polar residues" evidence="1">
    <location>
        <begin position="469"/>
        <end position="479"/>
    </location>
</feature>
<dbReference type="AlphaFoldDB" id="A0AAC9LKA5"/>
<keyword evidence="2" id="KW-0472">Membrane</keyword>
<feature type="compositionally biased region" description="Basic and acidic residues" evidence="1">
    <location>
        <begin position="372"/>
        <end position="385"/>
    </location>
</feature>
<dbReference type="KEGG" id="acad:UA74_28740"/>
<feature type="compositionally biased region" description="Low complexity" evidence="1">
    <location>
        <begin position="133"/>
        <end position="202"/>
    </location>
</feature>
<feature type="transmembrane region" description="Helical" evidence="2">
    <location>
        <begin position="21"/>
        <end position="39"/>
    </location>
</feature>
<gene>
    <name evidence="3" type="ORF">UA74_28740</name>
</gene>
<evidence type="ECO:0000313" key="3">
    <source>
        <dbReference type="EMBL" id="APU17744.1"/>
    </source>
</evidence>
<keyword evidence="2" id="KW-1133">Transmembrane helix</keyword>
<feature type="region of interest" description="Disordered" evidence="1">
    <location>
        <begin position="348"/>
        <end position="510"/>
    </location>
</feature>
<organism evidence="3 4">
    <name type="scientific">Actinoalloteichus fjordicus</name>
    <dbReference type="NCBI Taxonomy" id="1612552"/>
    <lineage>
        <taxon>Bacteria</taxon>
        <taxon>Bacillati</taxon>
        <taxon>Actinomycetota</taxon>
        <taxon>Actinomycetes</taxon>
        <taxon>Pseudonocardiales</taxon>
        <taxon>Pseudonocardiaceae</taxon>
        <taxon>Actinoalloteichus</taxon>
    </lineage>
</organism>
<feature type="compositionally biased region" description="Basic and acidic residues" evidence="1">
    <location>
        <begin position="123"/>
        <end position="132"/>
    </location>
</feature>
<accession>A0AAC9LKA5</accession>
<keyword evidence="4" id="KW-1185">Reference proteome</keyword>
<feature type="region of interest" description="Disordered" evidence="1">
    <location>
        <begin position="42"/>
        <end position="246"/>
    </location>
</feature>
<feature type="compositionally biased region" description="Basic and acidic residues" evidence="1">
    <location>
        <begin position="231"/>
        <end position="240"/>
    </location>
</feature>
<proteinExistence type="predicted"/>
<keyword evidence="2" id="KW-0812">Transmembrane</keyword>
<feature type="compositionally biased region" description="Low complexity" evidence="1">
    <location>
        <begin position="449"/>
        <end position="460"/>
    </location>
</feature>
<protein>
    <submittedName>
        <fullName evidence="3">Uncharacterized protein</fullName>
    </submittedName>
</protein>
<evidence type="ECO:0000256" key="1">
    <source>
        <dbReference type="SAM" id="MobiDB-lite"/>
    </source>
</evidence>
<name>A0AAC9LKA5_9PSEU</name>